<dbReference type="InterPro" id="IPR041677">
    <property type="entry name" value="DNA2/NAM7_AAA_11"/>
</dbReference>
<dbReference type="OrthoDB" id="9757917at2"/>
<feature type="domain" description="DNA2/NAM7 helicase helicase" evidence="1">
    <location>
        <begin position="270"/>
        <end position="344"/>
    </location>
</feature>
<reference evidence="2 3" key="1">
    <citation type="submission" date="2019-03" db="EMBL/GenBank/DDBJ databases">
        <title>Diversity of the mouse oral microbiome.</title>
        <authorList>
            <person name="Joseph S."/>
            <person name="Aduse-Opoku J."/>
            <person name="Curtis M."/>
            <person name="Wade W."/>
            <person name="Hashim A."/>
        </authorList>
    </citation>
    <scope>NUCLEOTIDE SEQUENCE [LARGE SCALE GENOMIC DNA]</scope>
    <source>
        <strain evidence="3">irhom_31</strain>
    </source>
</reference>
<dbReference type="AlphaFoldDB" id="A0A4Y9F4S2"/>
<dbReference type="EMBL" id="SPQC01000016">
    <property type="protein sequence ID" value="TFU22549.1"/>
    <property type="molecule type" value="Genomic_DNA"/>
</dbReference>
<comment type="caution">
    <text evidence="2">The sequence shown here is derived from an EMBL/GenBank/DDBJ whole genome shotgun (WGS) entry which is preliminary data.</text>
</comment>
<sequence>MNQVAQQLTGYFRDVQKRSNLVDQAFGQQNKYKVIPFLDVRLGKLSEEDTQELFDWDAEAQGRFRKAHTQSGSQKAKPIDVIISVVTLTDSESDTKNGLALIAAKLTDKGKLQGDITSITPWIPSSRLQSPSVIDHEFMVGTLANYWRWSNTKGSELASKVETWADVVDYSTSMYEGVFEPALHVGVDPRWVVDIDNCYITPGAVINANANVLSLYQFLHATDQNVPLYERLLSTDKPQSFQSDVIDTNSDTLLESALRACGSMSDQFPLTASQRRAVHAFLHDGCGDITAVSGPPGTGKTTMLQSVVASMLVSHALEAKPAPLIVGMSTNNQAVTNIIDSFGSVTKDDSGVLEHRWLLKAEDGAASSDFLGGLATCCPSQAKAKKARSKGYLLEDTAKKGVYSEYSSEAYLQESTQYFLEQISDYYAAFSLPAVNSLEQAKRGLAAFLASCEEQKRALLHARREADRRVHSTSAQLTEELARLSHEQSIVQSRLDVWSAQSASPLPAEVLISATYDPQEPAAEFSTVEDFVDFYRGRLDEIGLALSNIDNRIASATTEEELALYQYRQQAEPIISKVRYLALLNDTQVDQLMNARNLLELDQTLDITLRYVEFWLAVHYYEAEWLIAATDEEQIIAEKERFKNTPEYMDRYWEQVASLTPCFVMTAYQVPRYFKLYAPQGEPDNFDVERIDLLIVDEAGQVDTSVGAGAFALAKRALVVGDVQQLAPVWSVDPETDQGIAEAHELGWRWDFMKEYGLTSSHSSSLMLAAAQSSNWVYSAKNYPGLFLSEHFRCHTDIIEYCNDLLYDGLLVPSRPLNGYKLEGKTPGAFLFQVVENSQDRRNGSSRVNSREAEAIAERLRHVKSGRPCG</sequence>
<evidence type="ECO:0000313" key="3">
    <source>
        <dbReference type="Proteomes" id="UP000297951"/>
    </source>
</evidence>
<evidence type="ECO:0000313" key="2">
    <source>
        <dbReference type="EMBL" id="TFU22549.1"/>
    </source>
</evidence>
<dbReference type="Pfam" id="PF13086">
    <property type="entry name" value="AAA_11"/>
    <property type="match status" value="1"/>
</dbReference>
<dbReference type="SUPFAM" id="SSF52540">
    <property type="entry name" value="P-loop containing nucleoside triphosphate hydrolases"/>
    <property type="match status" value="1"/>
</dbReference>
<dbReference type="Gene3D" id="3.40.50.300">
    <property type="entry name" value="P-loop containing nucleotide triphosphate hydrolases"/>
    <property type="match status" value="3"/>
</dbReference>
<dbReference type="InterPro" id="IPR027417">
    <property type="entry name" value="P-loop_NTPase"/>
</dbReference>
<protein>
    <recommendedName>
        <fullName evidence="1">DNA2/NAM7 helicase helicase domain-containing protein</fullName>
    </recommendedName>
</protein>
<dbReference type="Proteomes" id="UP000297951">
    <property type="component" value="Unassembled WGS sequence"/>
</dbReference>
<dbReference type="InterPro" id="IPR050534">
    <property type="entry name" value="Coronavir_polyprotein_1ab"/>
</dbReference>
<proteinExistence type="predicted"/>
<dbReference type="PANTHER" id="PTHR43788">
    <property type="entry name" value="DNA2/NAM7 HELICASE FAMILY MEMBER"/>
    <property type="match status" value="1"/>
</dbReference>
<evidence type="ECO:0000259" key="1">
    <source>
        <dbReference type="Pfam" id="PF13086"/>
    </source>
</evidence>
<gene>
    <name evidence="2" type="ORF">E4U03_05805</name>
</gene>
<dbReference type="GO" id="GO:0043139">
    <property type="term" value="F:5'-3' DNA helicase activity"/>
    <property type="evidence" value="ECO:0007669"/>
    <property type="project" value="TreeGrafter"/>
</dbReference>
<dbReference type="PANTHER" id="PTHR43788:SF8">
    <property type="entry name" value="DNA-BINDING PROTEIN SMUBP-2"/>
    <property type="match status" value="1"/>
</dbReference>
<dbReference type="RefSeq" id="WP_135012360.1">
    <property type="nucleotide sequence ID" value="NZ_JADGLK010000016.1"/>
</dbReference>
<name>A0A4Y9F4S2_9MICC</name>
<accession>A0A4Y9F4S2</accession>
<organism evidence="2 3">
    <name type="scientific">Rothia nasimurium</name>
    <dbReference type="NCBI Taxonomy" id="85336"/>
    <lineage>
        <taxon>Bacteria</taxon>
        <taxon>Bacillati</taxon>
        <taxon>Actinomycetota</taxon>
        <taxon>Actinomycetes</taxon>
        <taxon>Micrococcales</taxon>
        <taxon>Micrococcaceae</taxon>
        <taxon>Rothia</taxon>
    </lineage>
</organism>